<dbReference type="Proteomes" id="UP000237105">
    <property type="component" value="Unassembled WGS sequence"/>
</dbReference>
<feature type="non-terminal residue" evidence="2">
    <location>
        <position position="109"/>
    </location>
</feature>
<proteinExistence type="predicted"/>
<gene>
    <name evidence="2" type="ORF">PanWU01x14_058370</name>
</gene>
<name>A0A2P5DJ83_PARAD</name>
<keyword evidence="3" id="KW-1185">Reference proteome</keyword>
<evidence type="ECO:0000313" key="2">
    <source>
        <dbReference type="EMBL" id="PON73333.1"/>
    </source>
</evidence>
<comment type="caution">
    <text evidence="2">The sequence shown here is derived from an EMBL/GenBank/DDBJ whole genome shotgun (WGS) entry which is preliminary data.</text>
</comment>
<protein>
    <submittedName>
        <fullName evidence="2">Uncharacterized protein</fullName>
    </submittedName>
</protein>
<evidence type="ECO:0000256" key="1">
    <source>
        <dbReference type="SAM" id="MobiDB-lite"/>
    </source>
</evidence>
<evidence type="ECO:0000313" key="3">
    <source>
        <dbReference type="Proteomes" id="UP000237105"/>
    </source>
</evidence>
<sequence length="109" mass="13106">MQISWELFDFGLNFPQMKTWLFQDILLNIYCHHGKNRMQLFLVLCWSIWCNRNKIAHGQQARLPMDTYTWYLNYLREFQTAQQQSTSAFSTQSAPKPTKWQLPSIHGYK</sequence>
<dbReference type="EMBL" id="JXTB01000034">
    <property type="protein sequence ID" value="PON73333.1"/>
    <property type="molecule type" value="Genomic_DNA"/>
</dbReference>
<organism evidence="2 3">
    <name type="scientific">Parasponia andersonii</name>
    <name type="common">Sponia andersonii</name>
    <dbReference type="NCBI Taxonomy" id="3476"/>
    <lineage>
        <taxon>Eukaryota</taxon>
        <taxon>Viridiplantae</taxon>
        <taxon>Streptophyta</taxon>
        <taxon>Embryophyta</taxon>
        <taxon>Tracheophyta</taxon>
        <taxon>Spermatophyta</taxon>
        <taxon>Magnoliopsida</taxon>
        <taxon>eudicotyledons</taxon>
        <taxon>Gunneridae</taxon>
        <taxon>Pentapetalae</taxon>
        <taxon>rosids</taxon>
        <taxon>fabids</taxon>
        <taxon>Rosales</taxon>
        <taxon>Cannabaceae</taxon>
        <taxon>Parasponia</taxon>
    </lineage>
</organism>
<accession>A0A2P5DJ83</accession>
<dbReference type="AlphaFoldDB" id="A0A2P5DJ83"/>
<reference evidence="3" key="1">
    <citation type="submission" date="2016-06" db="EMBL/GenBank/DDBJ databases">
        <title>Parallel loss of symbiosis genes in relatives of nitrogen-fixing non-legume Parasponia.</title>
        <authorList>
            <person name="Van Velzen R."/>
            <person name="Holmer R."/>
            <person name="Bu F."/>
            <person name="Rutten L."/>
            <person name="Van Zeijl A."/>
            <person name="Liu W."/>
            <person name="Santuari L."/>
            <person name="Cao Q."/>
            <person name="Sharma T."/>
            <person name="Shen D."/>
            <person name="Roswanjaya Y."/>
            <person name="Wardhani T."/>
            <person name="Kalhor M.S."/>
            <person name="Jansen J."/>
            <person name="Van den Hoogen J."/>
            <person name="Gungor B."/>
            <person name="Hartog M."/>
            <person name="Hontelez J."/>
            <person name="Verver J."/>
            <person name="Yang W.-C."/>
            <person name="Schijlen E."/>
            <person name="Repin R."/>
            <person name="Schilthuizen M."/>
            <person name="Schranz E."/>
            <person name="Heidstra R."/>
            <person name="Miyata K."/>
            <person name="Fedorova E."/>
            <person name="Kohlen W."/>
            <person name="Bisseling T."/>
            <person name="Smit S."/>
            <person name="Geurts R."/>
        </authorList>
    </citation>
    <scope>NUCLEOTIDE SEQUENCE [LARGE SCALE GENOMIC DNA]</scope>
    <source>
        <strain evidence="3">cv. WU1-14</strain>
    </source>
</reference>
<feature type="region of interest" description="Disordered" evidence="1">
    <location>
        <begin position="86"/>
        <end position="109"/>
    </location>
</feature>